<dbReference type="GO" id="GO:0008233">
    <property type="term" value="F:peptidase activity"/>
    <property type="evidence" value="ECO:0007669"/>
    <property type="project" value="UniProtKB-KW"/>
</dbReference>
<protein>
    <submittedName>
        <fullName evidence="4">Acetylornithine deacetylase/Succinyl-diaminopimelate desuccinylase</fullName>
    </submittedName>
</protein>
<reference evidence="4 5" key="1">
    <citation type="submission" date="2016-10" db="EMBL/GenBank/DDBJ databases">
        <authorList>
            <person name="de Groot N.N."/>
        </authorList>
    </citation>
    <scope>NUCLEOTIDE SEQUENCE [LARGE SCALE GENOMIC DNA]</scope>
    <source>
        <strain evidence="4 5">DSM 17890</strain>
    </source>
</reference>
<dbReference type="PROSITE" id="PS00759">
    <property type="entry name" value="ARGE_DAPE_CPG2_2"/>
    <property type="match status" value="1"/>
</dbReference>
<evidence type="ECO:0000256" key="1">
    <source>
        <dbReference type="ARBA" id="ARBA00022670"/>
    </source>
</evidence>
<dbReference type="InterPro" id="IPR002933">
    <property type="entry name" value="Peptidase_M20"/>
</dbReference>
<organism evidence="4 5">
    <name type="scientific">Albimonas donghaensis</name>
    <dbReference type="NCBI Taxonomy" id="356660"/>
    <lineage>
        <taxon>Bacteria</taxon>
        <taxon>Pseudomonadati</taxon>
        <taxon>Pseudomonadota</taxon>
        <taxon>Alphaproteobacteria</taxon>
        <taxon>Rhodobacterales</taxon>
        <taxon>Paracoccaceae</taxon>
        <taxon>Albimonas</taxon>
    </lineage>
</organism>
<dbReference type="Proteomes" id="UP000199118">
    <property type="component" value="Unassembled WGS sequence"/>
</dbReference>
<dbReference type="Gene3D" id="3.40.630.10">
    <property type="entry name" value="Zn peptidases"/>
    <property type="match status" value="1"/>
</dbReference>
<evidence type="ECO:0000256" key="3">
    <source>
        <dbReference type="ARBA" id="ARBA00022801"/>
    </source>
</evidence>
<dbReference type="GO" id="GO:0046872">
    <property type="term" value="F:metal ion binding"/>
    <property type="evidence" value="ECO:0007669"/>
    <property type="project" value="UniProtKB-KW"/>
</dbReference>
<dbReference type="RefSeq" id="WP_092679873.1">
    <property type="nucleotide sequence ID" value="NZ_FNMZ01000001.1"/>
</dbReference>
<dbReference type="InterPro" id="IPR001261">
    <property type="entry name" value="ArgE/DapE_CS"/>
</dbReference>
<evidence type="ECO:0000313" key="4">
    <source>
        <dbReference type="EMBL" id="SDW38535.1"/>
    </source>
</evidence>
<evidence type="ECO:0000256" key="2">
    <source>
        <dbReference type="ARBA" id="ARBA00022723"/>
    </source>
</evidence>
<dbReference type="InterPro" id="IPR051458">
    <property type="entry name" value="Cyt/Met_Dipeptidase"/>
</dbReference>
<dbReference type="PANTHER" id="PTHR43270">
    <property type="entry name" value="BETA-ALA-HIS DIPEPTIDASE"/>
    <property type="match status" value="1"/>
</dbReference>
<accession>A0A1H2T495</accession>
<dbReference type="AlphaFoldDB" id="A0A1H2T495"/>
<keyword evidence="5" id="KW-1185">Reference proteome</keyword>
<evidence type="ECO:0000313" key="5">
    <source>
        <dbReference type="Proteomes" id="UP000199118"/>
    </source>
</evidence>
<dbReference type="EMBL" id="FNMZ01000001">
    <property type="protein sequence ID" value="SDW38535.1"/>
    <property type="molecule type" value="Genomic_DNA"/>
</dbReference>
<sequence length="458" mass="49554">MTRDQAVAAAATLVDDGRFETALGELVACRTDGEPAGIADYLDRLIIPWLTRLGFTHEIMANPEPGGPPILQAERIEDPALPTILTYGHGDTVPTMEGRWREDRDPLALTPDGDLLYGRGTADNKGQHLINLMALETVLEARGRLGFNIRMALEMGEEAGSPGLAKLFEANPDRFAADVLIASDGPRVRADRPTIFLGSRGALNFSLECRLREGAQHSGNWGGLLRDPGIRLAHALAAITDARGTIHVPEWRPTSLTNSVREAIASCPVGEEGPEIDPDWGEPALTPGERVWGWNSFAIRALGAGDAERPVNAIQPSAIAHCQLRFVVGTDEDDILPALRRHLDREGFSDVEILFDGDVDFHATRLDPDAPWAVWTAQSMERTAGAPPARLPNLGGSLPNEVFADILGLPTVWIPHSHPGCSQHAPNEHTLRPLCREALQLMAGVWWDLGEGGTPARG</sequence>
<dbReference type="Pfam" id="PF01546">
    <property type="entry name" value="Peptidase_M20"/>
    <property type="match status" value="1"/>
</dbReference>
<dbReference type="Gene3D" id="3.30.70.360">
    <property type="match status" value="1"/>
</dbReference>
<keyword evidence="3" id="KW-0378">Hydrolase</keyword>
<dbReference type="PANTHER" id="PTHR43270:SF12">
    <property type="entry name" value="SUCCINYL-DIAMINOPIMELATE DESUCCINYLASE"/>
    <property type="match status" value="1"/>
</dbReference>
<proteinExistence type="predicted"/>
<keyword evidence="1" id="KW-0645">Protease</keyword>
<keyword evidence="2" id="KW-0479">Metal-binding</keyword>
<gene>
    <name evidence="4" type="ORF">SAMN05444336_101878</name>
</gene>
<dbReference type="SUPFAM" id="SSF53187">
    <property type="entry name" value="Zn-dependent exopeptidases"/>
    <property type="match status" value="1"/>
</dbReference>
<dbReference type="OrthoDB" id="9761532at2"/>
<dbReference type="NCBIfam" id="NF005478">
    <property type="entry name" value="PRK07079.1"/>
    <property type="match status" value="1"/>
</dbReference>
<name>A0A1H2T495_9RHOB</name>
<dbReference type="STRING" id="356660.SAMN05444336_101878"/>
<dbReference type="GO" id="GO:0006508">
    <property type="term" value="P:proteolysis"/>
    <property type="evidence" value="ECO:0007669"/>
    <property type="project" value="UniProtKB-KW"/>
</dbReference>